<reference evidence="2 3" key="1">
    <citation type="journal article" date="2013" name="BMC Genomics">
        <title>Reconstruction of the lipid metabolism for the microalga Monoraphidium neglectum from its genome sequence reveals characteristics suitable for biofuel production.</title>
        <authorList>
            <person name="Bogen C."/>
            <person name="Al-Dilaimi A."/>
            <person name="Albersmeier A."/>
            <person name="Wichmann J."/>
            <person name="Grundmann M."/>
            <person name="Rupp O."/>
            <person name="Lauersen K.J."/>
            <person name="Blifernez-Klassen O."/>
            <person name="Kalinowski J."/>
            <person name="Goesmann A."/>
            <person name="Mussgnug J.H."/>
            <person name="Kruse O."/>
        </authorList>
    </citation>
    <scope>NUCLEOTIDE SEQUENCE [LARGE SCALE GENOMIC DNA]</scope>
    <source>
        <strain evidence="2 3">SAG 48.87</strain>
    </source>
</reference>
<dbReference type="KEGG" id="mng:MNEG_5270"/>
<dbReference type="RefSeq" id="XP_013901702.1">
    <property type="nucleotide sequence ID" value="XM_014046248.1"/>
</dbReference>
<name>A0A0D2JV62_9CHLO</name>
<dbReference type="Proteomes" id="UP000054498">
    <property type="component" value="Unassembled WGS sequence"/>
</dbReference>
<dbReference type="EMBL" id="KK100996">
    <property type="protein sequence ID" value="KIZ02683.1"/>
    <property type="molecule type" value="Genomic_DNA"/>
</dbReference>
<evidence type="ECO:0000313" key="3">
    <source>
        <dbReference type="Proteomes" id="UP000054498"/>
    </source>
</evidence>
<accession>A0A0D2JV62</accession>
<feature type="region of interest" description="Disordered" evidence="1">
    <location>
        <begin position="38"/>
        <end position="67"/>
    </location>
</feature>
<feature type="region of interest" description="Disordered" evidence="1">
    <location>
        <begin position="13"/>
        <end position="32"/>
    </location>
</feature>
<proteinExistence type="predicted"/>
<evidence type="ECO:0000256" key="1">
    <source>
        <dbReference type="SAM" id="MobiDB-lite"/>
    </source>
</evidence>
<gene>
    <name evidence="2" type="ORF">MNEG_5270</name>
</gene>
<evidence type="ECO:0000313" key="2">
    <source>
        <dbReference type="EMBL" id="KIZ02683.1"/>
    </source>
</evidence>
<dbReference type="GeneID" id="25738147"/>
<protein>
    <submittedName>
        <fullName evidence="2">Uncharacterized protein</fullName>
    </submittedName>
</protein>
<organism evidence="2 3">
    <name type="scientific">Monoraphidium neglectum</name>
    <dbReference type="NCBI Taxonomy" id="145388"/>
    <lineage>
        <taxon>Eukaryota</taxon>
        <taxon>Viridiplantae</taxon>
        <taxon>Chlorophyta</taxon>
        <taxon>core chlorophytes</taxon>
        <taxon>Chlorophyceae</taxon>
        <taxon>CS clade</taxon>
        <taxon>Sphaeropleales</taxon>
        <taxon>Selenastraceae</taxon>
        <taxon>Monoraphidium</taxon>
    </lineage>
</organism>
<dbReference type="OrthoDB" id="10657929at2759"/>
<sequence>MAREKAARLLERRRELAKGARDAKAKQAAEKRALQAVKRLQELGAEPPKRPEPTPPSPPPAPAAPAAPVVHKLDPEVKAYIRAKLQKYLAQQQPPLQQASSSSSAPDVLNLARGRVTQQVNQELMSMVMQQIQGYRGAGKGVAITSMLRQMKRARCCDRVFWLSPTCQSNKAYLDELGVKDADKHDSPDNGAIDAVLAAVDEEAREWQRYQEEKEVWAQLQRAMRRGGEAASLPPALLMRAERLGLLESEEPPKYRYSKDTPCVLHVVFDDCQGTRLMSSSGSKSKLTNLCIRHRHVGDGLGVTVWLCVQSWCASGSVPRAIRENCTGALVWKTPQAKMVEKMVEELATGREREGAFEEAYAVATEPQHGFLYVDLTTSDPSKRYRSGWDAYIVPDG</sequence>
<dbReference type="AlphaFoldDB" id="A0A0D2JV62"/>
<feature type="compositionally biased region" description="Pro residues" evidence="1">
    <location>
        <begin position="53"/>
        <end position="65"/>
    </location>
</feature>
<keyword evidence="3" id="KW-1185">Reference proteome</keyword>